<dbReference type="AlphaFoldDB" id="A0A6A5W4I7"/>
<dbReference type="PANTHER" id="PTHR24148">
    <property type="entry name" value="ANKYRIN REPEAT DOMAIN-CONTAINING PROTEIN 39 HOMOLOG-RELATED"/>
    <property type="match status" value="1"/>
</dbReference>
<evidence type="ECO:0000313" key="3">
    <source>
        <dbReference type="Proteomes" id="UP000799779"/>
    </source>
</evidence>
<sequence>YAHNPLKSADEIRLLELLPSGKDSDLVGELLHVRLGDRPRHEAVSYTWGDKFGVVEYSGTLVIRSCGRALKITCNCDAALRRLRDIQHPRLVWVGSVYNNQEEFLGHSK</sequence>
<feature type="non-terminal residue" evidence="2">
    <location>
        <position position="1"/>
    </location>
</feature>
<gene>
    <name evidence="2" type="ORF">P154DRAFT_443988</name>
</gene>
<dbReference type="EMBL" id="ML977628">
    <property type="protein sequence ID" value="KAF1996167.1"/>
    <property type="molecule type" value="Genomic_DNA"/>
</dbReference>
<dbReference type="Proteomes" id="UP000799779">
    <property type="component" value="Unassembled WGS sequence"/>
</dbReference>
<name>A0A6A5W4I7_9PLEO</name>
<evidence type="ECO:0000313" key="2">
    <source>
        <dbReference type="EMBL" id="KAF1996167.1"/>
    </source>
</evidence>
<keyword evidence="3" id="KW-1185">Reference proteome</keyword>
<reference evidence="2" key="1">
    <citation type="journal article" date="2020" name="Stud. Mycol.">
        <title>101 Dothideomycetes genomes: a test case for predicting lifestyles and emergence of pathogens.</title>
        <authorList>
            <person name="Haridas S."/>
            <person name="Albert R."/>
            <person name="Binder M."/>
            <person name="Bloem J."/>
            <person name="Labutti K."/>
            <person name="Salamov A."/>
            <person name="Andreopoulos B."/>
            <person name="Baker S."/>
            <person name="Barry K."/>
            <person name="Bills G."/>
            <person name="Bluhm B."/>
            <person name="Cannon C."/>
            <person name="Castanera R."/>
            <person name="Culley D."/>
            <person name="Daum C."/>
            <person name="Ezra D."/>
            <person name="Gonzalez J."/>
            <person name="Henrissat B."/>
            <person name="Kuo A."/>
            <person name="Liang C."/>
            <person name="Lipzen A."/>
            <person name="Lutzoni F."/>
            <person name="Magnuson J."/>
            <person name="Mondo S."/>
            <person name="Nolan M."/>
            <person name="Ohm R."/>
            <person name="Pangilinan J."/>
            <person name="Park H.-J."/>
            <person name="Ramirez L."/>
            <person name="Alfaro M."/>
            <person name="Sun H."/>
            <person name="Tritt A."/>
            <person name="Yoshinaga Y."/>
            <person name="Zwiers L.-H."/>
            <person name="Turgeon B."/>
            <person name="Goodwin S."/>
            <person name="Spatafora J."/>
            <person name="Crous P."/>
            <person name="Grigoriev I."/>
        </authorList>
    </citation>
    <scope>NUCLEOTIDE SEQUENCE</scope>
    <source>
        <strain evidence="2">CBS 123094</strain>
    </source>
</reference>
<feature type="domain" description="Heterokaryon incompatibility" evidence="1">
    <location>
        <begin position="42"/>
        <end position="101"/>
    </location>
</feature>
<protein>
    <recommendedName>
        <fullName evidence="1">Heterokaryon incompatibility domain-containing protein</fullName>
    </recommendedName>
</protein>
<evidence type="ECO:0000259" key="1">
    <source>
        <dbReference type="Pfam" id="PF06985"/>
    </source>
</evidence>
<dbReference type="PANTHER" id="PTHR24148:SF64">
    <property type="entry name" value="HETEROKARYON INCOMPATIBILITY DOMAIN-CONTAINING PROTEIN"/>
    <property type="match status" value="1"/>
</dbReference>
<dbReference type="Pfam" id="PF06985">
    <property type="entry name" value="HET"/>
    <property type="match status" value="1"/>
</dbReference>
<proteinExistence type="predicted"/>
<organism evidence="2 3">
    <name type="scientific">Amniculicola lignicola CBS 123094</name>
    <dbReference type="NCBI Taxonomy" id="1392246"/>
    <lineage>
        <taxon>Eukaryota</taxon>
        <taxon>Fungi</taxon>
        <taxon>Dikarya</taxon>
        <taxon>Ascomycota</taxon>
        <taxon>Pezizomycotina</taxon>
        <taxon>Dothideomycetes</taxon>
        <taxon>Pleosporomycetidae</taxon>
        <taxon>Pleosporales</taxon>
        <taxon>Amniculicolaceae</taxon>
        <taxon>Amniculicola</taxon>
    </lineage>
</organism>
<dbReference type="InterPro" id="IPR052895">
    <property type="entry name" value="HetReg/Transcr_Mod"/>
</dbReference>
<accession>A0A6A5W4I7</accession>
<dbReference type="InterPro" id="IPR010730">
    <property type="entry name" value="HET"/>
</dbReference>
<dbReference type="OrthoDB" id="2157530at2759"/>